<dbReference type="Pfam" id="PF03564">
    <property type="entry name" value="DUF1759"/>
    <property type="match status" value="1"/>
</dbReference>
<evidence type="ECO:0000313" key="3">
    <source>
        <dbReference type="Proteomes" id="UP001303046"/>
    </source>
</evidence>
<comment type="caution">
    <text evidence="2">The sequence shown here is derived from an EMBL/GenBank/DDBJ whole genome shotgun (WGS) entry which is preliminary data.</text>
</comment>
<proteinExistence type="predicted"/>
<feature type="region of interest" description="Disordered" evidence="1">
    <location>
        <begin position="432"/>
        <end position="452"/>
    </location>
</feature>
<dbReference type="InterPro" id="IPR005312">
    <property type="entry name" value="DUF1759"/>
</dbReference>
<organism evidence="2 3">
    <name type="scientific">Necator americanus</name>
    <name type="common">Human hookworm</name>
    <dbReference type="NCBI Taxonomy" id="51031"/>
    <lineage>
        <taxon>Eukaryota</taxon>
        <taxon>Metazoa</taxon>
        <taxon>Ecdysozoa</taxon>
        <taxon>Nematoda</taxon>
        <taxon>Chromadorea</taxon>
        <taxon>Rhabditida</taxon>
        <taxon>Rhabditina</taxon>
        <taxon>Rhabditomorpha</taxon>
        <taxon>Strongyloidea</taxon>
        <taxon>Ancylostomatidae</taxon>
        <taxon>Bunostominae</taxon>
        <taxon>Necator</taxon>
    </lineage>
</organism>
<evidence type="ECO:0008006" key="4">
    <source>
        <dbReference type="Google" id="ProtNLM"/>
    </source>
</evidence>
<dbReference type="Proteomes" id="UP001303046">
    <property type="component" value="Unassembled WGS sequence"/>
</dbReference>
<feature type="region of interest" description="Disordered" evidence="1">
    <location>
        <begin position="142"/>
        <end position="162"/>
    </location>
</feature>
<gene>
    <name evidence="2" type="primary">Necator_chrII.g5197</name>
    <name evidence="2" type="ORF">RB195_017405</name>
</gene>
<reference evidence="2 3" key="1">
    <citation type="submission" date="2023-08" db="EMBL/GenBank/DDBJ databases">
        <title>A Necator americanus chromosomal reference genome.</title>
        <authorList>
            <person name="Ilik V."/>
            <person name="Petrzelkova K.J."/>
            <person name="Pardy F."/>
            <person name="Fuh T."/>
            <person name="Niatou-Singa F.S."/>
            <person name="Gouil Q."/>
            <person name="Baker L."/>
            <person name="Ritchie M.E."/>
            <person name="Jex A.R."/>
            <person name="Gazzola D."/>
            <person name="Li H."/>
            <person name="Toshio Fujiwara R."/>
            <person name="Zhan B."/>
            <person name="Aroian R.V."/>
            <person name="Pafco B."/>
            <person name="Schwarz E.M."/>
        </authorList>
    </citation>
    <scope>NUCLEOTIDE SEQUENCE [LARGE SCALE GENOMIC DNA]</scope>
    <source>
        <strain evidence="2 3">Aroian</strain>
        <tissue evidence="2">Whole animal</tissue>
    </source>
</reference>
<accession>A0ABR1C528</accession>
<dbReference type="PANTHER" id="PTHR22954:SF3">
    <property type="entry name" value="PROTEIN CBG08539"/>
    <property type="match status" value="1"/>
</dbReference>
<dbReference type="PANTHER" id="PTHR22954">
    <property type="entry name" value="RETROVIRAL PROTEASE-RELATED"/>
    <property type="match status" value="1"/>
</dbReference>
<dbReference type="EMBL" id="JAVFWL010000002">
    <property type="protein sequence ID" value="KAK6733633.1"/>
    <property type="molecule type" value="Genomic_DNA"/>
</dbReference>
<protein>
    <recommendedName>
        <fullName evidence="4">Peptidase family A16</fullName>
    </recommendedName>
</protein>
<sequence length="452" mass="51821">MTDSPTIRRQIGKLSRQLPRHIGAIYDVLADYELTIDNVQLNHVDSNDLPMLRKDCLNARSNLLISYTRLEQLHQNWISLIAADKEEEMVFSQYIDKYGDYRTTLQEAVPVLEKMDTALDAIEEEFKKRQFPLPGFIPTTPATSEALSLDSQNPKTEQRNDISTPVPLQTEQVVLPHHPRPSMIDQSSRSLCNFVDASLLSKVDLPMFSGSILEFQEFWERFSTLIGNKPHIDDATKFSLLKSSLKGRALHCIQGLPITSANYHIAVDILKTHFDDRVTTRHVLFSKLASLPPCDPAGKELQVLYNQMYALIRQFCTYEDDSREYGPGAILLNKLPRHVRSRIYDKTNNQANLTPTALIRILTDIVRKESTLREMEFQEPDSTNRYTYHVIRNQTQIIRSKKVTPSFRQKRCNFCSKMNHNSFNCQTYKTASKESRSQKTTASASTACREIT</sequence>
<name>A0ABR1C528_NECAM</name>
<evidence type="ECO:0000313" key="2">
    <source>
        <dbReference type="EMBL" id="KAK6733633.1"/>
    </source>
</evidence>
<keyword evidence="3" id="KW-1185">Reference proteome</keyword>
<evidence type="ECO:0000256" key="1">
    <source>
        <dbReference type="SAM" id="MobiDB-lite"/>
    </source>
</evidence>